<keyword evidence="9" id="KW-1185">Reference proteome</keyword>
<comment type="caution">
    <text evidence="8">The sequence shown here is derived from an EMBL/GenBank/DDBJ whole genome shotgun (WGS) entry which is preliminary data.</text>
</comment>
<evidence type="ECO:0000256" key="5">
    <source>
        <dbReference type="ARBA" id="ARBA00023001"/>
    </source>
</evidence>
<keyword evidence="6" id="KW-0326">Glycosidase</keyword>
<comment type="catalytic activity">
    <reaction evidence="1">
        <text>Endohydrolysis of (1-&gt;4)-beta-D-glucosidic linkages in cellulose, lichenin and cereal beta-D-glucans.</text>
        <dbReference type="EC" id="3.2.1.4"/>
    </reaction>
</comment>
<dbReference type="EC" id="3.2.1.4" evidence="3"/>
<dbReference type="GO" id="GO:0030245">
    <property type="term" value="P:cellulose catabolic process"/>
    <property type="evidence" value="ECO:0007669"/>
    <property type="project" value="UniProtKB-KW"/>
</dbReference>
<sequence>MSQWDIFKTRFLARDGRVIDTGNGGVSHSEGQGWALLLAQRAGDREAFDRILRWTRQTLRRPGDALYGWRFRPGAGVDANSATDGDLFISAALVLAGERWGEPHLVTSGAETARDILRLLLRRAGSLTLLLPGVEGFERADRIIVNPSYYAFPAIRVLARAFPDPAWMRVAADGLTLLRAARFGRWGLPPDWLSVARADASLALPRRWAPRFSYDAVRIPLYLTWAGLADEPARLAAAAFWGDAGNEHLPAWTDLTSDAISPYRAADGVAAVARLTLLPQVAPIPDVAAAQDYYGAVLGLLTQCAWRDTVATPL</sequence>
<evidence type="ECO:0000256" key="1">
    <source>
        <dbReference type="ARBA" id="ARBA00000966"/>
    </source>
</evidence>
<dbReference type="InterPro" id="IPR012341">
    <property type="entry name" value="6hp_glycosidase-like_sf"/>
</dbReference>
<accession>A0A2W7KBD8</accession>
<evidence type="ECO:0000256" key="2">
    <source>
        <dbReference type="ARBA" id="ARBA00009209"/>
    </source>
</evidence>
<reference evidence="8 9" key="1">
    <citation type="submission" date="2018-06" db="EMBL/GenBank/DDBJ databases">
        <title>Genomic Encyclopedia of Archaeal and Bacterial Type Strains, Phase II (KMG-II): from individual species to whole genera.</title>
        <authorList>
            <person name="Goeker M."/>
        </authorList>
    </citation>
    <scope>NUCLEOTIDE SEQUENCE [LARGE SCALE GENOMIC DNA]</scope>
    <source>
        <strain evidence="8 9">DSM 24525</strain>
    </source>
</reference>
<keyword evidence="5" id="KW-0136">Cellulose degradation</keyword>
<dbReference type="AlphaFoldDB" id="A0A2W7KBD8"/>
<proteinExistence type="inferred from homology"/>
<evidence type="ECO:0000256" key="6">
    <source>
        <dbReference type="ARBA" id="ARBA00023295"/>
    </source>
</evidence>
<keyword evidence="7" id="KW-0624">Polysaccharide degradation</keyword>
<dbReference type="SUPFAM" id="SSF48208">
    <property type="entry name" value="Six-hairpin glycosidases"/>
    <property type="match status" value="1"/>
</dbReference>
<dbReference type="Gene3D" id="1.50.10.10">
    <property type="match status" value="1"/>
</dbReference>
<keyword evidence="4" id="KW-0378">Hydrolase</keyword>
<dbReference type="EMBL" id="QKYU01000013">
    <property type="protein sequence ID" value="PZW44930.1"/>
    <property type="molecule type" value="Genomic_DNA"/>
</dbReference>
<evidence type="ECO:0000256" key="7">
    <source>
        <dbReference type="ARBA" id="ARBA00023326"/>
    </source>
</evidence>
<dbReference type="InterPro" id="IPR002037">
    <property type="entry name" value="Glyco_hydro_8"/>
</dbReference>
<organism evidence="8 9">
    <name type="scientific">Humitalea rosea</name>
    <dbReference type="NCBI Taxonomy" id="990373"/>
    <lineage>
        <taxon>Bacteria</taxon>
        <taxon>Pseudomonadati</taxon>
        <taxon>Pseudomonadota</taxon>
        <taxon>Alphaproteobacteria</taxon>
        <taxon>Acetobacterales</taxon>
        <taxon>Roseomonadaceae</taxon>
        <taxon>Humitalea</taxon>
    </lineage>
</organism>
<dbReference type="PRINTS" id="PR00735">
    <property type="entry name" value="GLHYDRLASE8"/>
</dbReference>
<dbReference type="GO" id="GO:0008810">
    <property type="term" value="F:cellulase activity"/>
    <property type="evidence" value="ECO:0007669"/>
    <property type="project" value="UniProtKB-EC"/>
</dbReference>
<evidence type="ECO:0000256" key="4">
    <source>
        <dbReference type="ARBA" id="ARBA00022801"/>
    </source>
</evidence>
<dbReference type="InterPro" id="IPR008928">
    <property type="entry name" value="6-hairpin_glycosidase_sf"/>
</dbReference>
<evidence type="ECO:0000313" key="9">
    <source>
        <dbReference type="Proteomes" id="UP000249688"/>
    </source>
</evidence>
<comment type="similarity">
    <text evidence="2">Belongs to the glycosyl hydrolase 8 (cellulase D) family.</text>
</comment>
<dbReference type="Proteomes" id="UP000249688">
    <property type="component" value="Unassembled WGS sequence"/>
</dbReference>
<evidence type="ECO:0000313" key="8">
    <source>
        <dbReference type="EMBL" id="PZW44930.1"/>
    </source>
</evidence>
<gene>
    <name evidence="8" type="ORF">C8P66_11397</name>
</gene>
<dbReference type="Pfam" id="PF01270">
    <property type="entry name" value="Glyco_hydro_8"/>
    <property type="match status" value="1"/>
</dbReference>
<keyword evidence="7" id="KW-0119">Carbohydrate metabolism</keyword>
<protein>
    <recommendedName>
        <fullName evidence="3">cellulase</fullName>
        <ecNumber evidence="3">3.2.1.4</ecNumber>
    </recommendedName>
</protein>
<name>A0A2W7KBD8_9PROT</name>
<evidence type="ECO:0000256" key="3">
    <source>
        <dbReference type="ARBA" id="ARBA00012601"/>
    </source>
</evidence>